<accession>A0ABR6C9Y3</accession>
<dbReference type="EMBL" id="JACJHZ010000019">
    <property type="protein sequence ID" value="MBA9021826.1"/>
    <property type="molecule type" value="Genomic_DNA"/>
</dbReference>
<dbReference type="RefSeq" id="WP_376769265.1">
    <property type="nucleotide sequence ID" value="NZ_JACJHY010000019.1"/>
</dbReference>
<proteinExistence type="predicted"/>
<evidence type="ECO:0000313" key="2">
    <source>
        <dbReference type="Proteomes" id="UP000587524"/>
    </source>
</evidence>
<sequence length="111" mass="12922">MQRIYSRFGSFWNYLAGLKDDAVRLLQKSSSSRSKLQHQTEGGMNDICMDTSASPRARWAVLPGTIANWRWRIRFRWELEQKLKSDSHLIEDIGLTAPQVEAEIAKHFWQA</sequence>
<comment type="caution">
    <text evidence="1">The sequence shown here is derived from an EMBL/GenBank/DDBJ whole genome shotgun (WGS) entry which is preliminary data.</text>
</comment>
<organism evidence="1 2">
    <name type="scientific">Aminobacter ciceronei</name>
    <dbReference type="NCBI Taxonomy" id="150723"/>
    <lineage>
        <taxon>Bacteria</taxon>
        <taxon>Pseudomonadati</taxon>
        <taxon>Pseudomonadota</taxon>
        <taxon>Alphaproteobacteria</taxon>
        <taxon>Hyphomicrobiales</taxon>
        <taxon>Phyllobacteriaceae</taxon>
        <taxon>Aminobacter</taxon>
    </lineage>
</organism>
<reference evidence="1 2" key="1">
    <citation type="submission" date="2020-08" db="EMBL/GenBank/DDBJ databases">
        <title>Genomic Encyclopedia of Type Strains, Phase IV (KMG-IV): sequencing the most valuable type-strain genomes for metagenomic binning, comparative biology and taxonomic classification.</title>
        <authorList>
            <person name="Goeker M."/>
        </authorList>
    </citation>
    <scope>NUCLEOTIDE SEQUENCE [LARGE SCALE GENOMIC DNA]</scope>
    <source>
        <strain evidence="1 2">DSM 17455</strain>
    </source>
</reference>
<dbReference type="Proteomes" id="UP000587524">
    <property type="component" value="Unassembled WGS sequence"/>
</dbReference>
<keyword evidence="2" id="KW-1185">Reference proteome</keyword>
<gene>
    <name evidence="1" type="ORF">HNQ97_003836</name>
</gene>
<evidence type="ECO:0000313" key="1">
    <source>
        <dbReference type="EMBL" id="MBA9021826.1"/>
    </source>
</evidence>
<name>A0ABR6C9Y3_9HYPH</name>
<protein>
    <submittedName>
        <fullName evidence="1">Uncharacterized protein YjiS (DUF1127 family)</fullName>
    </submittedName>
</protein>